<dbReference type="GO" id="GO:0005506">
    <property type="term" value="F:iron ion binding"/>
    <property type="evidence" value="ECO:0007669"/>
    <property type="project" value="UniProtKB-UniRule"/>
</dbReference>
<dbReference type="GO" id="GO:0051864">
    <property type="term" value="F:histone H3K36 demethylase activity"/>
    <property type="evidence" value="ECO:0007669"/>
    <property type="project" value="TreeGrafter"/>
</dbReference>
<comment type="cofactor">
    <cofactor evidence="3">
        <name>Fe(2+)</name>
        <dbReference type="ChEBI" id="CHEBI:29033"/>
    </cofactor>
    <text evidence="3">Binds 1 Fe(2+) ion per subunit.</text>
</comment>
<evidence type="ECO:0000313" key="6">
    <source>
        <dbReference type="Proteomes" id="UP001224775"/>
    </source>
</evidence>
<dbReference type="GO" id="GO:0032453">
    <property type="term" value="F:histone H3K4 demethylase activity"/>
    <property type="evidence" value="ECO:0007669"/>
    <property type="project" value="TreeGrafter"/>
</dbReference>
<reference evidence="5" key="1">
    <citation type="submission" date="2023-06" db="EMBL/GenBank/DDBJ databases">
        <title>Survivors Of The Sea: Transcriptome response of Skeletonema marinoi to long-term dormancy.</title>
        <authorList>
            <person name="Pinder M.I.M."/>
            <person name="Kourtchenko O."/>
            <person name="Robertson E.K."/>
            <person name="Larsson T."/>
            <person name="Maumus F."/>
            <person name="Osuna-Cruz C.M."/>
            <person name="Vancaester E."/>
            <person name="Stenow R."/>
            <person name="Vandepoele K."/>
            <person name="Ploug H."/>
            <person name="Bruchert V."/>
            <person name="Godhe A."/>
            <person name="Topel M."/>
        </authorList>
    </citation>
    <scope>NUCLEOTIDE SEQUENCE</scope>
    <source>
        <strain evidence="5">R05AC</strain>
    </source>
</reference>
<keyword evidence="3" id="KW-0560">Oxidoreductase</keyword>
<dbReference type="PANTHER" id="PTHR13096">
    <property type="entry name" value="MINA53 MYC INDUCED NUCLEAR ANTIGEN"/>
    <property type="match status" value="1"/>
</dbReference>
<feature type="domain" description="JmjC" evidence="4">
    <location>
        <begin position="40"/>
        <end position="186"/>
    </location>
</feature>
<dbReference type="PANTHER" id="PTHR13096:SF8">
    <property type="entry name" value="RIBOSOMAL OXYGENASE 1"/>
    <property type="match status" value="1"/>
</dbReference>
<accession>A0AAD9DCW6</accession>
<dbReference type="PROSITE" id="PS51184">
    <property type="entry name" value="JMJC"/>
    <property type="match status" value="1"/>
</dbReference>
<comment type="function">
    <text evidence="3">Oxygenase that can act as both a histone lysine demethylase and a ribosomal histidine hydroxylase.</text>
</comment>
<dbReference type="AlphaFoldDB" id="A0AAD9DCW6"/>
<evidence type="ECO:0000259" key="4">
    <source>
        <dbReference type="PROSITE" id="PS51184"/>
    </source>
</evidence>
<keyword evidence="6" id="KW-1185">Reference proteome</keyword>
<dbReference type="GO" id="GO:0005730">
    <property type="term" value="C:nucleolus"/>
    <property type="evidence" value="ECO:0007669"/>
    <property type="project" value="TreeGrafter"/>
</dbReference>
<protein>
    <recommendedName>
        <fullName evidence="3">Bifunctional lysine-specific demethylase and histidyl-hydroxylase</fullName>
        <ecNumber evidence="3">1.14.11.-</ecNumber>
    </recommendedName>
</protein>
<evidence type="ECO:0000256" key="2">
    <source>
        <dbReference type="ARBA" id="ARBA00023004"/>
    </source>
</evidence>
<dbReference type="InterPro" id="IPR039994">
    <property type="entry name" value="NO66-like"/>
</dbReference>
<keyword evidence="3" id="KW-0223">Dioxygenase</keyword>
<dbReference type="EMBL" id="JATAAI010000014">
    <property type="protein sequence ID" value="KAK1741133.1"/>
    <property type="molecule type" value="Genomic_DNA"/>
</dbReference>
<dbReference type="InterPro" id="IPR003347">
    <property type="entry name" value="JmjC_dom"/>
</dbReference>
<dbReference type="Gene3D" id="2.60.120.650">
    <property type="entry name" value="Cupin"/>
    <property type="match status" value="1"/>
</dbReference>
<proteinExistence type="inferred from homology"/>
<evidence type="ECO:0000256" key="3">
    <source>
        <dbReference type="RuleBase" id="RU366061"/>
    </source>
</evidence>
<keyword evidence="3" id="KW-0804">Transcription</keyword>
<sequence>MEDLGGNQDEHGYKQDVHSFQAKRLDWKEDILNATNTIIFNSAGSYISSTLAATSLAALHGLDGASAGVCMNLYVTPAMVQTSAPPHTDKQDVVVVQTQGRKRWRVYSPPDSSFDSELDPFKGMLERENSELLLDVTLYPGDTLRSFEKEDWSMHLTVGLDSHVWNLNYISMRTLALRSHGIHDVLLQQTAQNFDRNMDMCVGRVNQLSNDLREGLYSSVDDTMLSFHSKNDRTNLECGFREDEAQSLTFDQCLQTVNHFQYVGQKIANSHQDMYVAAVKEEQMRVNEEGGWARNVGNSMPDERARRLSIFRVPLYFQEMDMCREELRAWGDFLGTHENISPMILVGDQVESVFPTNLCREVDGEHPFNSAKVIKISSDGMLYDLQYFNGMVQKGVQEHYLRGPHGIGIYI</sequence>
<name>A0AAD9DCW6_9STRA</name>
<comment type="caution">
    <text evidence="5">The sequence shown here is derived from an EMBL/GenBank/DDBJ whole genome shotgun (WGS) entry which is preliminary data.</text>
</comment>
<dbReference type="Pfam" id="PF08007">
    <property type="entry name" value="JmjC_2"/>
    <property type="match status" value="1"/>
</dbReference>
<dbReference type="SUPFAM" id="SSF51197">
    <property type="entry name" value="Clavaminate synthase-like"/>
    <property type="match status" value="1"/>
</dbReference>
<dbReference type="Proteomes" id="UP001224775">
    <property type="component" value="Unassembled WGS sequence"/>
</dbReference>
<keyword evidence="1 3" id="KW-0479">Metal-binding</keyword>
<keyword evidence="2 3" id="KW-0408">Iron</keyword>
<keyword evidence="3" id="KW-0539">Nucleus</keyword>
<comment type="subcellular location">
    <subcellularLocation>
        <location evidence="3">Nucleus</location>
    </subcellularLocation>
</comment>
<evidence type="ECO:0000313" key="5">
    <source>
        <dbReference type="EMBL" id="KAK1741133.1"/>
    </source>
</evidence>
<keyword evidence="3" id="KW-0805">Transcription regulation</keyword>
<dbReference type="EC" id="1.14.11.-" evidence="3"/>
<organism evidence="5 6">
    <name type="scientific">Skeletonema marinoi</name>
    <dbReference type="NCBI Taxonomy" id="267567"/>
    <lineage>
        <taxon>Eukaryota</taxon>
        <taxon>Sar</taxon>
        <taxon>Stramenopiles</taxon>
        <taxon>Ochrophyta</taxon>
        <taxon>Bacillariophyta</taxon>
        <taxon>Coscinodiscophyceae</taxon>
        <taxon>Thalassiosirophycidae</taxon>
        <taxon>Thalassiosirales</taxon>
        <taxon>Skeletonemataceae</taxon>
        <taxon>Skeletonema</taxon>
        <taxon>Skeletonema marinoi-dohrnii complex</taxon>
    </lineage>
</organism>
<gene>
    <name evidence="5" type="ORF">QTG54_008385</name>
</gene>
<comment type="similarity">
    <text evidence="3">Belongs to the ROX family.</text>
</comment>
<evidence type="ECO:0000256" key="1">
    <source>
        <dbReference type="ARBA" id="ARBA00022723"/>
    </source>
</evidence>